<keyword evidence="11" id="KW-0832">Ubl conjugation</keyword>
<dbReference type="GO" id="GO:0000149">
    <property type="term" value="F:SNARE binding"/>
    <property type="evidence" value="ECO:0007669"/>
    <property type="project" value="TreeGrafter"/>
</dbReference>
<keyword evidence="25" id="KW-1185">Reference proteome</keyword>
<evidence type="ECO:0000256" key="8">
    <source>
        <dbReference type="ARBA" id="ARBA00022499"/>
    </source>
</evidence>
<dbReference type="GO" id="GO:0048268">
    <property type="term" value="P:clathrin coat assembly"/>
    <property type="evidence" value="ECO:0007669"/>
    <property type="project" value="InterPro"/>
</dbReference>
<evidence type="ECO:0000256" key="22">
    <source>
        <dbReference type="SAM" id="MobiDB-lite"/>
    </source>
</evidence>
<comment type="subunit">
    <text evidence="19">Binds to clathrin; involves primarily the C-terminal sequences, but the full-length protein is required for full binding capacity. Binds phosphatidylinositol 4,5- bisphosphate. Interacts with PIMREG; this interaction may change the subcellular location into the nucleus. Interacts with AP2A1 (via its alpha-appendage domain). Interacts (via N-terminus) with VAMP2; VAMP3; VAMP7 and VAMP8 (Via N-terminus). Interacts with LC3/MAP1LC3A.</text>
</comment>
<evidence type="ECO:0000259" key="23">
    <source>
        <dbReference type="PROSITE" id="PS50942"/>
    </source>
</evidence>
<feature type="compositionally biased region" description="Polar residues" evidence="22">
    <location>
        <begin position="538"/>
        <end position="554"/>
    </location>
</feature>
<dbReference type="GO" id="GO:0008021">
    <property type="term" value="C:synaptic vesicle"/>
    <property type="evidence" value="ECO:0007669"/>
    <property type="project" value="TreeGrafter"/>
</dbReference>
<evidence type="ECO:0000256" key="7">
    <source>
        <dbReference type="ARBA" id="ARBA00022475"/>
    </source>
</evidence>
<gene>
    <name evidence="24" type="primary">PICALM</name>
    <name evidence="24" type="ORF">BLAG_LOCUS635</name>
</gene>
<evidence type="ECO:0000256" key="10">
    <source>
        <dbReference type="ARBA" id="ARBA00022583"/>
    </source>
</evidence>
<evidence type="ECO:0000256" key="4">
    <source>
        <dbReference type="ARBA" id="ARBA00004555"/>
    </source>
</evidence>
<keyword evidence="7" id="KW-1003">Cell membrane</keyword>
<evidence type="ECO:0000256" key="17">
    <source>
        <dbReference type="ARBA" id="ARBA00023329"/>
    </source>
</evidence>
<evidence type="ECO:0000313" key="24">
    <source>
        <dbReference type="EMBL" id="CAH1228288.1"/>
    </source>
</evidence>
<sequence length="683" mass="74462">MSGQSVTDRLSAVQHSITGSALSKSVGKATTHEVMGPKKKHLDYLLQCTNEPNVNIPQLADTIIDRSTNSSWVVVFKSLVTVHHMMCYGNERFTQYLASRTTVFNLDNFLDKSGVQGYDMSTFIRRYGKYMNEKAFSYRNVAFDFTRVKRGKEEGELRNMGTEKLLKTLPVVQQQLDALLEFDVTPNELTNGVINSCFMLLFKDCIRLFACYNDGIINLLEKYFDMNKKQCKEGLDTYKKFLIRMDKVSDFLKTAEQVGIDKGEIPDLTKAPASLLDALEQHLQSMEGKKGKSERPANLQTSLNAMTATGSSFDAAAIQNNSSTTILTTVNEAEKQKFLEEENKRLNALKEQRLKEANHVQVTDFGQPTEQRMKELQNQSPQPAQVATSPPPVTSTNPFLTASPQTAPPVATTQQLDLFSPPPAQNTAGIKPSDDLLALDVNPFQQIQATIAQQSMAQPQMNAAPQMWGAPPPTNNVGTQNWNGVNGVQANGAFHQPQADSKWMNPDFSSAFGQNAGPQPTSQPAAFDGLGDLLTPMPVNTSANVPSAAPQQGTKPLIAGDLDTSLAQLAGNLNIGTGVLSKKSPSEQWRSPSPTVQRTDHQWKPSTQTRTGGATWQPQILPTTTTTYMGQPSMGAPGGYPQMMGQPGMMGQPRPAGMGYGQQPATMASDPFGGPVQGSGLQF</sequence>
<evidence type="ECO:0000313" key="25">
    <source>
        <dbReference type="Proteomes" id="UP000838412"/>
    </source>
</evidence>
<accession>A0A8J9VSV3</accession>
<proteinExistence type="inferred from homology"/>
<dbReference type="GO" id="GO:0005545">
    <property type="term" value="F:1-phosphatidylinositol binding"/>
    <property type="evidence" value="ECO:0007669"/>
    <property type="project" value="InterPro"/>
</dbReference>
<keyword evidence="10" id="KW-0254">Endocytosis</keyword>
<feature type="compositionally biased region" description="Polar residues" evidence="22">
    <location>
        <begin position="586"/>
        <end position="597"/>
    </location>
</feature>
<dbReference type="SUPFAM" id="SSF89009">
    <property type="entry name" value="GAT-like domain"/>
    <property type="match status" value="1"/>
</dbReference>
<dbReference type="SMART" id="SM00273">
    <property type="entry name" value="ENTH"/>
    <property type="match status" value="1"/>
</dbReference>
<feature type="compositionally biased region" description="Polar residues" evidence="22">
    <location>
        <begin position="604"/>
        <end position="618"/>
    </location>
</feature>
<keyword evidence="9" id="KW-0597">Phosphoprotein</keyword>
<evidence type="ECO:0000256" key="5">
    <source>
        <dbReference type="ARBA" id="ARBA00004600"/>
    </source>
</evidence>
<dbReference type="GO" id="GO:0030136">
    <property type="term" value="C:clathrin-coated vesicle"/>
    <property type="evidence" value="ECO:0007669"/>
    <property type="project" value="UniProtKB-SubCell"/>
</dbReference>
<evidence type="ECO:0000256" key="12">
    <source>
        <dbReference type="ARBA" id="ARBA00022990"/>
    </source>
</evidence>
<dbReference type="Gene3D" id="1.25.40.90">
    <property type="match status" value="1"/>
</dbReference>
<dbReference type="Proteomes" id="UP000838412">
    <property type="component" value="Chromosome 1"/>
</dbReference>
<dbReference type="InterPro" id="IPR045192">
    <property type="entry name" value="AP180-like"/>
</dbReference>
<evidence type="ECO:0000256" key="18">
    <source>
        <dbReference type="ARBA" id="ARBA00055144"/>
    </source>
</evidence>
<evidence type="ECO:0000256" key="20">
    <source>
        <dbReference type="ARBA" id="ARBA00068054"/>
    </source>
</evidence>
<feature type="region of interest" description="Disordered" evidence="22">
    <location>
        <begin position="577"/>
        <end position="618"/>
    </location>
</feature>
<keyword evidence="8" id="KW-1017">Isopeptide bond</keyword>
<feature type="domain" description="ENTH" evidence="23">
    <location>
        <begin position="14"/>
        <end position="145"/>
    </location>
</feature>
<dbReference type="PANTHER" id="PTHR22951:SF5">
    <property type="entry name" value="PHOSPHATIDYLINOSITOL-BINDING CLATHRIN ASSEMBLY PROTEIN LAP"/>
    <property type="match status" value="1"/>
</dbReference>
<feature type="region of interest" description="Disordered" evidence="22">
    <location>
        <begin position="659"/>
        <end position="683"/>
    </location>
</feature>
<dbReference type="GO" id="GO:0005905">
    <property type="term" value="C:clathrin-coated pit"/>
    <property type="evidence" value="ECO:0007669"/>
    <property type="project" value="UniProtKB-SubCell"/>
</dbReference>
<evidence type="ECO:0000256" key="6">
    <source>
        <dbReference type="ARBA" id="ARBA00008011"/>
    </source>
</evidence>
<keyword evidence="14" id="KW-0472">Membrane</keyword>
<reference evidence="24" key="1">
    <citation type="submission" date="2022-01" db="EMBL/GenBank/DDBJ databases">
        <authorList>
            <person name="Braso-Vives M."/>
        </authorList>
    </citation>
    <scope>NUCLEOTIDE SEQUENCE</scope>
</reference>
<dbReference type="GO" id="GO:0005634">
    <property type="term" value="C:nucleus"/>
    <property type="evidence" value="ECO:0007669"/>
    <property type="project" value="UniProtKB-SubCell"/>
</dbReference>
<evidence type="ECO:0000256" key="19">
    <source>
        <dbReference type="ARBA" id="ARBA00061829"/>
    </source>
</evidence>
<dbReference type="GO" id="GO:0072583">
    <property type="term" value="P:clathrin-dependent endocytosis"/>
    <property type="evidence" value="ECO:0007669"/>
    <property type="project" value="InterPro"/>
</dbReference>
<keyword evidence="17" id="KW-0968">Cytoplasmic vesicle</keyword>
<feature type="region of interest" description="Disordered" evidence="22">
    <location>
        <begin position="535"/>
        <end position="556"/>
    </location>
</feature>
<dbReference type="PANTHER" id="PTHR22951">
    <property type="entry name" value="CLATHRIN ASSEMBLY PROTEIN"/>
    <property type="match status" value="1"/>
</dbReference>
<dbReference type="Pfam" id="PF07651">
    <property type="entry name" value="ANTH"/>
    <property type="match status" value="1"/>
</dbReference>
<dbReference type="AlphaFoldDB" id="A0A8J9VSV3"/>
<dbReference type="InterPro" id="IPR008942">
    <property type="entry name" value="ENTH_VHS"/>
</dbReference>
<protein>
    <recommendedName>
        <fullName evidence="20">Phosphatidylinositol-binding clathrin assembly protein</fullName>
    </recommendedName>
</protein>
<dbReference type="Gene3D" id="1.20.58.150">
    <property type="entry name" value="ANTH domain"/>
    <property type="match status" value="1"/>
</dbReference>
<organism evidence="24 25">
    <name type="scientific">Branchiostoma lanceolatum</name>
    <name type="common">Common lancelet</name>
    <name type="synonym">Amphioxus lanceolatum</name>
    <dbReference type="NCBI Taxonomy" id="7740"/>
    <lineage>
        <taxon>Eukaryota</taxon>
        <taxon>Metazoa</taxon>
        <taxon>Chordata</taxon>
        <taxon>Cephalochordata</taxon>
        <taxon>Leptocardii</taxon>
        <taxon>Amphioxiformes</taxon>
        <taxon>Branchiostomatidae</taxon>
        <taxon>Branchiostoma</taxon>
    </lineage>
</organism>
<dbReference type="PROSITE" id="PS50942">
    <property type="entry name" value="ENTH"/>
    <property type="match status" value="1"/>
</dbReference>
<keyword evidence="12" id="KW-0007">Acetylation</keyword>
<keyword evidence="16" id="KW-0539">Nucleus</keyword>
<feature type="coiled-coil region" evidence="21">
    <location>
        <begin position="332"/>
        <end position="359"/>
    </location>
</feature>
<dbReference type="SUPFAM" id="SSF48464">
    <property type="entry name" value="ENTH/VHS domain"/>
    <property type="match status" value="1"/>
</dbReference>
<name>A0A8J9VSV3_BRALA</name>
<dbReference type="CDD" id="cd16985">
    <property type="entry name" value="ANTH_N_AP180"/>
    <property type="match status" value="1"/>
</dbReference>
<dbReference type="OrthoDB" id="44015at2759"/>
<evidence type="ECO:0000256" key="14">
    <source>
        <dbReference type="ARBA" id="ARBA00023136"/>
    </source>
</evidence>
<keyword evidence="21" id="KW-0175">Coiled coil</keyword>
<dbReference type="InterPro" id="IPR011417">
    <property type="entry name" value="ANTH_dom"/>
</dbReference>
<dbReference type="InterPro" id="IPR014712">
    <property type="entry name" value="ANTH_dom_sf"/>
</dbReference>
<dbReference type="GO" id="GO:0016185">
    <property type="term" value="P:synaptic vesicle budding from presynaptic endocytic zone membrane"/>
    <property type="evidence" value="ECO:0007669"/>
    <property type="project" value="TreeGrafter"/>
</dbReference>
<comment type="subcellular location">
    <subcellularLocation>
        <location evidence="3">Cell membrane</location>
    </subcellularLocation>
    <subcellularLocation>
        <location evidence="2">Cytoplasmic vesicle</location>
        <location evidence="2">Clathrin-coated vesicle</location>
    </subcellularLocation>
    <subcellularLocation>
        <location evidence="4">Golgi apparatus</location>
    </subcellularLocation>
    <subcellularLocation>
        <location evidence="5">Membrane</location>
        <location evidence="5">Clathrin-coated pit</location>
    </subcellularLocation>
    <subcellularLocation>
        <location evidence="1">Nucleus</location>
    </subcellularLocation>
</comment>
<dbReference type="GO" id="GO:0032050">
    <property type="term" value="F:clathrin heavy chain binding"/>
    <property type="evidence" value="ECO:0007669"/>
    <property type="project" value="TreeGrafter"/>
</dbReference>
<evidence type="ECO:0000256" key="16">
    <source>
        <dbReference type="ARBA" id="ARBA00023242"/>
    </source>
</evidence>
<dbReference type="GO" id="GO:0098894">
    <property type="term" value="C:extrinsic component of presynaptic endocytic zone membrane"/>
    <property type="evidence" value="ECO:0007669"/>
    <property type="project" value="TreeGrafter"/>
</dbReference>
<dbReference type="GO" id="GO:0005546">
    <property type="term" value="F:phosphatidylinositol-4,5-bisphosphate binding"/>
    <property type="evidence" value="ECO:0007669"/>
    <property type="project" value="TreeGrafter"/>
</dbReference>
<evidence type="ECO:0000256" key="1">
    <source>
        <dbReference type="ARBA" id="ARBA00004123"/>
    </source>
</evidence>
<keyword evidence="15" id="KW-0168">Coated pit</keyword>
<evidence type="ECO:0000256" key="2">
    <source>
        <dbReference type="ARBA" id="ARBA00004132"/>
    </source>
</evidence>
<dbReference type="EMBL" id="OV696686">
    <property type="protein sequence ID" value="CAH1228288.1"/>
    <property type="molecule type" value="Genomic_DNA"/>
</dbReference>
<comment type="similarity">
    <text evidence="6">Belongs to the PICALM/SNAP91 family.</text>
</comment>
<dbReference type="FunFam" id="1.20.58.150:FF:000001">
    <property type="entry name" value="phosphatidylinositol-binding clathrin assembly protein-like isoform X1"/>
    <property type="match status" value="1"/>
</dbReference>
<evidence type="ECO:0000256" key="11">
    <source>
        <dbReference type="ARBA" id="ARBA00022843"/>
    </source>
</evidence>
<evidence type="ECO:0000256" key="15">
    <source>
        <dbReference type="ARBA" id="ARBA00023176"/>
    </source>
</evidence>
<dbReference type="FunFam" id="1.25.40.90:FF:000001">
    <property type="entry name" value="phosphatidylinositol-binding clathrin assembly protein-like isoform X1"/>
    <property type="match status" value="1"/>
</dbReference>
<evidence type="ECO:0000256" key="21">
    <source>
        <dbReference type="SAM" id="Coils"/>
    </source>
</evidence>
<feature type="region of interest" description="Disordered" evidence="22">
    <location>
        <begin position="373"/>
        <end position="408"/>
    </location>
</feature>
<evidence type="ECO:0000256" key="13">
    <source>
        <dbReference type="ARBA" id="ARBA00023034"/>
    </source>
</evidence>
<comment type="function">
    <text evidence="18">Cytoplasmic adapter protein that plays a critical role in clathrin-mediated endocytosis which is important in processes such as internalization of cell receptors, synaptic transmission or removal of apoptotic cells. Recruits AP-2 and attaches clathrin triskelions to the cytoplasmic side of plasma membrane leading to clathrin-coated vesicles (CCVs) assembly. Furthermore, regulates clathrin-coated vesicle size and maturation by directly sensing and driving membrane curvature. In addition to binding to clathrin, mediates the endocytosis of small R-SNARES (Soluble NSF Attachment Protein REceptors) between plasma membranes and endosomes including VAMP2, VAMP3, VAMP4, VAMP7 or VAMP8. In turn, PICALM-dependent SNARE endocytosis is required for the formation and maturation of autophagic precursors. Modulates thereby autophagy and the turnover of autophagy substrates such as MAPT/TAU or amyloid precursor protein cleaved C-terminal fragment (APP-CTF).</text>
</comment>
<evidence type="ECO:0000256" key="9">
    <source>
        <dbReference type="ARBA" id="ARBA00022553"/>
    </source>
</evidence>
<evidence type="ECO:0000256" key="3">
    <source>
        <dbReference type="ARBA" id="ARBA00004236"/>
    </source>
</evidence>
<dbReference type="GO" id="GO:0005794">
    <property type="term" value="C:Golgi apparatus"/>
    <property type="evidence" value="ECO:0007669"/>
    <property type="project" value="UniProtKB-SubCell"/>
</dbReference>
<keyword evidence="13" id="KW-0333">Golgi apparatus</keyword>
<dbReference type="InterPro" id="IPR013809">
    <property type="entry name" value="ENTH"/>
</dbReference>